<dbReference type="Proteomes" id="UP000678679">
    <property type="component" value="Chromosome 1"/>
</dbReference>
<dbReference type="KEGG" id="fya:KMW28_09330"/>
<dbReference type="PANTHER" id="PTHR10098">
    <property type="entry name" value="RAPSYN-RELATED"/>
    <property type="match status" value="1"/>
</dbReference>
<dbReference type="Gene3D" id="1.25.40.10">
    <property type="entry name" value="Tetratricopeptide repeat domain"/>
    <property type="match status" value="3"/>
</dbReference>
<evidence type="ECO:0000256" key="1">
    <source>
        <dbReference type="PROSITE-ProRule" id="PRU00339"/>
    </source>
</evidence>
<dbReference type="SMART" id="SM00028">
    <property type="entry name" value="TPR"/>
    <property type="match status" value="4"/>
</dbReference>
<dbReference type="PANTHER" id="PTHR10098:SF108">
    <property type="entry name" value="TETRATRICOPEPTIDE REPEAT PROTEIN 28"/>
    <property type="match status" value="1"/>
</dbReference>
<dbReference type="Pfam" id="PF13181">
    <property type="entry name" value="TPR_8"/>
    <property type="match status" value="2"/>
</dbReference>
<protein>
    <submittedName>
        <fullName evidence="4">CHAT domain-containing protein</fullName>
    </submittedName>
</protein>
<sequence length="887" mass="100676">MKKGITILFFLISSTLLAQTKLDSAKLLYEYGQLNKALSVLSSIDDDNLLNQKTALEGKVLGKQNLYTKAYQILDRDVDINDVTYLNVINTKAYLLQNEGFPAESIQILIKGYRQFESFKKDLALSEMFIECLSLLGTAYWQIGENNKAEDYLNQALVLSRSSKDPVVQANCLVNIGLCHSNDDTFKAQVNYEKALESYLKVYPDENHPTIASIYINLGILLQKNFFLDKAIEVFEKASDIWANTFGDDHPNVAFTYIFIADAYLKKGQADLANEYYGFALELYQNVFGEKHPEIANIYIKKGDLFFDSGDFKSALELYQKALIANNQSFNSISKNDFPDLNNYYNPFINLIALQKKASTLEKIHYSKSLNPHDLAIGIQGLELAHQLTKKIRGNQKSEEDKLRLSEITNKIYANGIRLSLALSEASLSKNKWKSKAFDFMEWSKSASLQEAIQESHAKTFAGIPSDIVEQEDKLKDDITALEKDIINAVNLTERDSLRELLINAEYELEIFIKNLEAEFPEYFALKYSDQTITLKEVQKALPKNTALVSYFISDAEELLYIFLVTGGKLYLYTETFDNEFKDEIVSLQTGLKFNFDEIIKMSSVYLTDRLLPFNFNKNISKVLFIPDGKINNIPLDILYSYSINEDSDIKDLPYLAKDYAVSYNFSSTIALSQMNNEMEYQHTLACFAPVNFLDSLGNNEFDPLTGTLSEVNEIKTITKSNGWETSNYVYENAKIELLKDESIQNCSYLHFATHGVVNEENPNQSFIYLLNDNHENLLYTSDIYNLKLKARLVTLSACETGLGKVSKGEGLIGLSRSLKFAGVENSLVSLWTINDVSTALFMQYFYQELAKSDDISLSLQKAKIKLFQGGIYTSPYYWAAFSLIGQ</sequence>
<proteinExistence type="predicted"/>
<dbReference type="InterPro" id="IPR011990">
    <property type="entry name" value="TPR-like_helical_dom_sf"/>
</dbReference>
<dbReference type="SUPFAM" id="SSF48452">
    <property type="entry name" value="TPR-like"/>
    <property type="match status" value="2"/>
</dbReference>
<dbReference type="Pfam" id="PF13424">
    <property type="entry name" value="TPR_12"/>
    <property type="match status" value="1"/>
</dbReference>
<evidence type="ECO:0000313" key="5">
    <source>
        <dbReference type="Proteomes" id="UP000678679"/>
    </source>
</evidence>
<dbReference type="InterPro" id="IPR019734">
    <property type="entry name" value="TPR_rpt"/>
</dbReference>
<keyword evidence="1" id="KW-0802">TPR repeat</keyword>
<gene>
    <name evidence="4" type="ORF">KMW28_09330</name>
</gene>
<feature type="repeat" description="TPR" evidence="1">
    <location>
        <begin position="296"/>
        <end position="329"/>
    </location>
</feature>
<accession>A0AAX1N8B7</accession>
<evidence type="ECO:0000313" key="4">
    <source>
        <dbReference type="EMBL" id="QWG03763.1"/>
    </source>
</evidence>
<organism evidence="4 5">
    <name type="scientific">Flammeovirga yaeyamensis</name>
    <dbReference type="NCBI Taxonomy" id="367791"/>
    <lineage>
        <taxon>Bacteria</taxon>
        <taxon>Pseudomonadati</taxon>
        <taxon>Bacteroidota</taxon>
        <taxon>Cytophagia</taxon>
        <taxon>Cytophagales</taxon>
        <taxon>Flammeovirgaceae</taxon>
        <taxon>Flammeovirga</taxon>
    </lineage>
</organism>
<feature type="chain" id="PRO_5043466196" evidence="2">
    <location>
        <begin position="19"/>
        <end position="887"/>
    </location>
</feature>
<feature type="signal peptide" evidence="2">
    <location>
        <begin position="1"/>
        <end position="18"/>
    </location>
</feature>
<reference evidence="4 5" key="1">
    <citation type="submission" date="2021-05" db="EMBL/GenBank/DDBJ databases">
        <title>Comparative genomic studies on the polysaccharide-degrading batcterial strains of the Flammeovirga genus.</title>
        <authorList>
            <person name="Zewei F."/>
            <person name="Zheng Z."/>
            <person name="Yu L."/>
            <person name="Ruyue G."/>
            <person name="Yanhong M."/>
            <person name="Yuanyuan C."/>
            <person name="Jingyan G."/>
            <person name="Wenjun H."/>
        </authorList>
    </citation>
    <scope>NUCLEOTIDE SEQUENCE [LARGE SCALE GENOMIC DNA]</scope>
    <source>
        <strain evidence="4 5">NBRC:100898</strain>
    </source>
</reference>
<keyword evidence="2" id="KW-0732">Signal</keyword>
<evidence type="ECO:0000256" key="2">
    <source>
        <dbReference type="SAM" id="SignalP"/>
    </source>
</evidence>
<dbReference type="InterPro" id="IPR024983">
    <property type="entry name" value="CHAT_dom"/>
</dbReference>
<dbReference type="EMBL" id="CP076132">
    <property type="protein sequence ID" value="QWG03763.1"/>
    <property type="molecule type" value="Genomic_DNA"/>
</dbReference>
<dbReference type="AlphaFoldDB" id="A0AAX1N8B7"/>
<keyword evidence="5" id="KW-1185">Reference proteome</keyword>
<feature type="domain" description="CHAT" evidence="3">
    <location>
        <begin position="618"/>
        <end position="887"/>
    </location>
</feature>
<dbReference type="RefSeq" id="WP_169665383.1">
    <property type="nucleotide sequence ID" value="NZ_CP076132.1"/>
</dbReference>
<evidence type="ECO:0000259" key="3">
    <source>
        <dbReference type="Pfam" id="PF12770"/>
    </source>
</evidence>
<name>A0AAX1N8B7_9BACT</name>
<dbReference type="PROSITE" id="PS50005">
    <property type="entry name" value="TPR"/>
    <property type="match status" value="2"/>
</dbReference>
<feature type="repeat" description="TPR" evidence="1">
    <location>
        <begin position="130"/>
        <end position="163"/>
    </location>
</feature>
<dbReference type="Pfam" id="PF12770">
    <property type="entry name" value="CHAT"/>
    <property type="match status" value="1"/>
</dbReference>